<evidence type="ECO:0000313" key="3">
    <source>
        <dbReference type="Proteomes" id="UP000190322"/>
    </source>
</evidence>
<dbReference type="Pfam" id="PF07866">
    <property type="entry name" value="DUF1653"/>
    <property type="match status" value="1"/>
</dbReference>
<sequence>MMNKITTGIYRHYKGNLYQVLDVATHSETTEKLVVYRALYGEYGVWVRPVAMFCEMVQVGGVATPRFTRIKELSCPPKP</sequence>
<accession>A0A1S9ZH31</accession>
<comment type="caution">
    <text evidence="2">The sequence shown here is derived from an EMBL/GenBank/DDBJ whole genome shotgun (WGS) entry which is preliminary data.</text>
</comment>
<dbReference type="AlphaFoldDB" id="A0A1S9ZH31"/>
<evidence type="ECO:0000259" key="1">
    <source>
        <dbReference type="Pfam" id="PF07866"/>
    </source>
</evidence>
<name>A0A1S9ZH31_9GAMM</name>
<gene>
    <name evidence="2" type="ORF">B0180_09615</name>
</gene>
<dbReference type="Gene3D" id="2.30.30.320">
    <property type="entry name" value="DUF1653-like domain"/>
    <property type="match status" value="1"/>
</dbReference>
<organism evidence="2 3">
    <name type="scientific">Moraxella canis</name>
    <dbReference type="NCBI Taxonomy" id="90239"/>
    <lineage>
        <taxon>Bacteria</taxon>
        <taxon>Pseudomonadati</taxon>
        <taxon>Pseudomonadota</taxon>
        <taxon>Gammaproteobacteria</taxon>
        <taxon>Moraxellales</taxon>
        <taxon>Moraxellaceae</taxon>
        <taxon>Moraxella</taxon>
    </lineage>
</organism>
<dbReference type="Proteomes" id="UP000190322">
    <property type="component" value="Unassembled WGS sequence"/>
</dbReference>
<proteinExistence type="predicted"/>
<dbReference type="InterPro" id="IPR023387">
    <property type="entry name" value="DUF1653-like_dom"/>
</dbReference>
<feature type="domain" description="DUF1653" evidence="1">
    <location>
        <begin position="8"/>
        <end position="68"/>
    </location>
</feature>
<reference evidence="2 3" key="1">
    <citation type="submission" date="2017-02" db="EMBL/GenBank/DDBJ databases">
        <title>Draft genome sequence of Moraxella canis CCUG 8415A type strain.</title>
        <authorList>
            <person name="Engstrom-Jakobsson H."/>
            <person name="Salva-Serra F."/>
            <person name="Thorell K."/>
            <person name="Gonzales-Siles L."/>
            <person name="Karlsson R."/>
            <person name="Boulund F."/>
            <person name="Engstrand L."/>
            <person name="Moore E."/>
        </authorList>
    </citation>
    <scope>NUCLEOTIDE SEQUENCE [LARGE SCALE GENOMIC DNA]</scope>
    <source>
        <strain evidence="2 3">CCUG 8415A</strain>
    </source>
</reference>
<dbReference type="EMBL" id="MUXT01000012">
    <property type="protein sequence ID" value="OOR82331.1"/>
    <property type="molecule type" value="Genomic_DNA"/>
</dbReference>
<protein>
    <recommendedName>
        <fullName evidence="1">DUF1653 domain-containing protein</fullName>
    </recommendedName>
</protein>
<dbReference type="InterPro" id="IPR037135">
    <property type="entry name" value="DUF1653-like_dom_sf"/>
</dbReference>
<evidence type="ECO:0000313" key="2">
    <source>
        <dbReference type="EMBL" id="OOR82331.1"/>
    </source>
</evidence>